<keyword evidence="3" id="KW-0805">Transcription regulation</keyword>
<proteinExistence type="predicted"/>
<dbReference type="InterPro" id="IPR050490">
    <property type="entry name" value="Bact_solute-bd_prot1"/>
</dbReference>
<evidence type="ECO:0000256" key="8">
    <source>
        <dbReference type="ARBA" id="ARBA00023288"/>
    </source>
</evidence>
<dbReference type="Gene3D" id="3.40.190.10">
    <property type="entry name" value="Periplasmic binding protein-like II"/>
    <property type="match status" value="1"/>
</dbReference>
<protein>
    <submittedName>
        <fullName evidence="10">Extracellular solute-binding protein</fullName>
    </submittedName>
</protein>
<dbReference type="InterPro" id="IPR006059">
    <property type="entry name" value="SBP"/>
</dbReference>
<dbReference type="EMBL" id="JBHTJZ010000017">
    <property type="protein sequence ID" value="MFD0960246.1"/>
    <property type="molecule type" value="Genomic_DNA"/>
</dbReference>
<dbReference type="PANTHER" id="PTHR43649:SF33">
    <property type="entry name" value="POLYGALACTURONAN_RHAMNOGALACTURONAN-BINDING PROTEIN YTCQ"/>
    <property type="match status" value="1"/>
</dbReference>
<evidence type="ECO:0000313" key="11">
    <source>
        <dbReference type="Proteomes" id="UP001596989"/>
    </source>
</evidence>
<keyword evidence="6" id="KW-0564">Palmitate</keyword>
<evidence type="ECO:0000256" key="7">
    <source>
        <dbReference type="ARBA" id="ARBA00023163"/>
    </source>
</evidence>
<gene>
    <name evidence="10" type="ORF">ACFQ2I_12695</name>
</gene>
<evidence type="ECO:0000259" key="9">
    <source>
        <dbReference type="PROSITE" id="PS50949"/>
    </source>
</evidence>
<dbReference type="InterPro" id="IPR036388">
    <property type="entry name" value="WH-like_DNA-bd_sf"/>
</dbReference>
<comment type="caution">
    <text evidence="10">The sequence shown here is derived from an EMBL/GenBank/DDBJ whole genome shotgun (WGS) entry which is preliminary data.</text>
</comment>
<dbReference type="Proteomes" id="UP001596989">
    <property type="component" value="Unassembled WGS sequence"/>
</dbReference>
<dbReference type="InterPro" id="IPR000524">
    <property type="entry name" value="Tscrpt_reg_HTH_GntR"/>
</dbReference>
<keyword evidence="5" id="KW-0472">Membrane</keyword>
<dbReference type="Pfam" id="PF13416">
    <property type="entry name" value="SBP_bac_8"/>
    <property type="match status" value="1"/>
</dbReference>
<accession>A0ABW3HRY2</accession>
<dbReference type="SUPFAM" id="SSF53850">
    <property type="entry name" value="Periplasmic binding protein-like II"/>
    <property type="match status" value="1"/>
</dbReference>
<keyword evidence="7" id="KW-0804">Transcription</keyword>
<dbReference type="CDD" id="cd07377">
    <property type="entry name" value="WHTH_GntR"/>
    <property type="match status" value="1"/>
</dbReference>
<keyword evidence="1" id="KW-1003">Cell membrane</keyword>
<dbReference type="SMART" id="SM00345">
    <property type="entry name" value="HTH_GNTR"/>
    <property type="match status" value="1"/>
</dbReference>
<evidence type="ECO:0000256" key="4">
    <source>
        <dbReference type="ARBA" id="ARBA00023125"/>
    </source>
</evidence>
<evidence type="ECO:0000256" key="6">
    <source>
        <dbReference type="ARBA" id="ARBA00023139"/>
    </source>
</evidence>
<keyword evidence="8" id="KW-0449">Lipoprotein</keyword>
<evidence type="ECO:0000256" key="5">
    <source>
        <dbReference type="ARBA" id="ARBA00023136"/>
    </source>
</evidence>
<reference evidence="11" key="1">
    <citation type="journal article" date="2019" name="Int. J. Syst. Evol. Microbiol.">
        <title>The Global Catalogue of Microorganisms (GCM) 10K type strain sequencing project: providing services to taxonomists for standard genome sequencing and annotation.</title>
        <authorList>
            <consortium name="The Broad Institute Genomics Platform"/>
            <consortium name="The Broad Institute Genome Sequencing Center for Infectious Disease"/>
            <person name="Wu L."/>
            <person name="Ma J."/>
        </authorList>
    </citation>
    <scope>NUCLEOTIDE SEQUENCE [LARGE SCALE GENOMIC DNA]</scope>
    <source>
        <strain evidence="11">CCUG 59129</strain>
    </source>
</reference>
<dbReference type="PROSITE" id="PS50949">
    <property type="entry name" value="HTH_GNTR"/>
    <property type="match status" value="1"/>
</dbReference>
<organism evidence="10 11">
    <name type="scientific">Paenibacillus chungangensis</name>
    <dbReference type="NCBI Taxonomy" id="696535"/>
    <lineage>
        <taxon>Bacteria</taxon>
        <taxon>Bacillati</taxon>
        <taxon>Bacillota</taxon>
        <taxon>Bacilli</taxon>
        <taxon>Bacillales</taxon>
        <taxon>Paenibacillaceae</taxon>
        <taxon>Paenibacillus</taxon>
    </lineage>
</organism>
<dbReference type="RefSeq" id="WP_377564665.1">
    <property type="nucleotide sequence ID" value="NZ_JBHTJZ010000017.1"/>
</dbReference>
<evidence type="ECO:0000256" key="3">
    <source>
        <dbReference type="ARBA" id="ARBA00023015"/>
    </source>
</evidence>
<keyword evidence="2" id="KW-0732">Signal</keyword>
<evidence type="ECO:0000256" key="1">
    <source>
        <dbReference type="ARBA" id="ARBA00022475"/>
    </source>
</evidence>
<feature type="domain" description="HTH gntR-type" evidence="9">
    <location>
        <begin position="10"/>
        <end position="78"/>
    </location>
</feature>
<keyword evidence="11" id="KW-1185">Reference proteome</keyword>
<dbReference type="InterPro" id="IPR036390">
    <property type="entry name" value="WH_DNA-bd_sf"/>
</dbReference>
<evidence type="ECO:0000256" key="2">
    <source>
        <dbReference type="ARBA" id="ARBA00022729"/>
    </source>
</evidence>
<dbReference type="Pfam" id="PF00392">
    <property type="entry name" value="GntR"/>
    <property type="match status" value="1"/>
</dbReference>
<dbReference type="SUPFAM" id="SSF46785">
    <property type="entry name" value="Winged helix' DNA-binding domain"/>
    <property type="match status" value="1"/>
</dbReference>
<evidence type="ECO:0000313" key="10">
    <source>
        <dbReference type="EMBL" id="MFD0960246.1"/>
    </source>
</evidence>
<dbReference type="Gene3D" id="1.10.10.10">
    <property type="entry name" value="Winged helix-like DNA-binding domain superfamily/Winged helix DNA-binding domain"/>
    <property type="match status" value="1"/>
</dbReference>
<sequence>MEKPSRTTFRIRLETMVQQLRESIISGDLAPGSYLPSEDLLGERFQLSKKSVRKGLESLVQEKLIVKKPKIGNMVIDPNGTDERITIRFCYYPDADSEMNIAWLLNAFERKYPHIQVKRMTMHTHLYADQAMSFMVDGMLDVVMLNYYDFSYFNSAAGSNMLAEQEADPAIYAFLNRAFTVDGKSYVKPFAFSPLILAYNRDHFRDIGLPEPDSSWTWREFAHAATRLSDCRESARRYGFFFHLLSHNRWPLWLLQHGFSLGLNEEGRYDLNDEAFVASMQMLRELFSQENTVPSFMFDSAQDPERLFLEERTSMIITTYFRLNHVKSASFDYDISPVPYVNVPKTLLLNVGLGISKHSEHREAAQLLVNYLTSSEAQESLRMHTTSIPSLKEMAEQERSDKEAEPGRYSMFREIIPSFRYYTDMNVNRHQLRTMTHYLKLYWSNLESSSNVIANIEEALNNES</sequence>
<dbReference type="PANTHER" id="PTHR43649">
    <property type="entry name" value="ARABINOSE-BINDING PROTEIN-RELATED"/>
    <property type="match status" value="1"/>
</dbReference>
<keyword evidence="4" id="KW-0238">DNA-binding</keyword>
<name>A0ABW3HRY2_9BACL</name>